<proteinExistence type="predicted"/>
<dbReference type="EMBL" id="QTSX02004610">
    <property type="protein sequence ID" value="KAJ9063870.1"/>
    <property type="molecule type" value="Genomic_DNA"/>
</dbReference>
<reference evidence="1" key="1">
    <citation type="submission" date="2022-04" db="EMBL/GenBank/DDBJ databases">
        <title>Genome of the entomopathogenic fungus Entomophthora muscae.</title>
        <authorList>
            <person name="Elya C."/>
            <person name="Lovett B.R."/>
            <person name="Lee E."/>
            <person name="Macias A.M."/>
            <person name="Hajek A.E."/>
            <person name="De Bivort B.L."/>
            <person name="Kasson M.T."/>
            <person name="De Fine Licht H.H."/>
            <person name="Stajich J.E."/>
        </authorList>
    </citation>
    <scope>NUCLEOTIDE SEQUENCE</scope>
    <source>
        <strain evidence="1">Berkeley</strain>
    </source>
</reference>
<keyword evidence="2" id="KW-1185">Reference proteome</keyword>
<sequence length="111" mass="12629">MQLKHISLFFTAQALGFQAQDVYYSPPVDHYHPTTQLAPDTMEPIESHPFPHDQFDALEDDYPPPTLADLYLYRFDPATGVEVPLSDLPEKKFSGLSSELALFDPWFKTSP</sequence>
<name>A0ACC2SNG4_9FUNG</name>
<accession>A0ACC2SNG4</accession>
<dbReference type="Proteomes" id="UP001165960">
    <property type="component" value="Unassembled WGS sequence"/>
</dbReference>
<comment type="caution">
    <text evidence="1">The sequence shown here is derived from an EMBL/GenBank/DDBJ whole genome shotgun (WGS) entry which is preliminary data.</text>
</comment>
<evidence type="ECO:0000313" key="1">
    <source>
        <dbReference type="EMBL" id="KAJ9063870.1"/>
    </source>
</evidence>
<gene>
    <name evidence="1" type="ORF">DSO57_1036420</name>
</gene>
<evidence type="ECO:0000313" key="2">
    <source>
        <dbReference type="Proteomes" id="UP001165960"/>
    </source>
</evidence>
<protein>
    <submittedName>
        <fullName evidence="1">Uncharacterized protein</fullName>
    </submittedName>
</protein>
<organism evidence="1 2">
    <name type="scientific">Entomophthora muscae</name>
    <dbReference type="NCBI Taxonomy" id="34485"/>
    <lineage>
        <taxon>Eukaryota</taxon>
        <taxon>Fungi</taxon>
        <taxon>Fungi incertae sedis</taxon>
        <taxon>Zoopagomycota</taxon>
        <taxon>Entomophthoromycotina</taxon>
        <taxon>Entomophthoromycetes</taxon>
        <taxon>Entomophthorales</taxon>
        <taxon>Entomophthoraceae</taxon>
        <taxon>Entomophthora</taxon>
    </lineage>
</organism>